<name>A0A6P8IFT1_ACTTE</name>
<dbReference type="Proteomes" id="UP000515163">
    <property type="component" value="Unplaced"/>
</dbReference>
<feature type="compositionally biased region" description="Polar residues" evidence="1">
    <location>
        <begin position="298"/>
        <end position="307"/>
    </location>
</feature>
<evidence type="ECO:0000256" key="1">
    <source>
        <dbReference type="SAM" id="MobiDB-lite"/>
    </source>
</evidence>
<protein>
    <submittedName>
        <fullName evidence="3">Uncharacterized protein LOC116300799 isoform X1</fullName>
    </submittedName>
</protein>
<organism evidence="2 3">
    <name type="scientific">Actinia tenebrosa</name>
    <name type="common">Australian red waratah sea anemone</name>
    <dbReference type="NCBI Taxonomy" id="6105"/>
    <lineage>
        <taxon>Eukaryota</taxon>
        <taxon>Metazoa</taxon>
        <taxon>Cnidaria</taxon>
        <taxon>Anthozoa</taxon>
        <taxon>Hexacorallia</taxon>
        <taxon>Actiniaria</taxon>
        <taxon>Actiniidae</taxon>
        <taxon>Actinia</taxon>
    </lineage>
</organism>
<dbReference type="InterPro" id="IPR011029">
    <property type="entry name" value="DEATH-like_dom_sf"/>
</dbReference>
<accession>A0A6P8IFT1</accession>
<dbReference type="InParanoid" id="A0A6P8IFT1"/>
<reference evidence="3" key="1">
    <citation type="submission" date="2025-08" db="UniProtKB">
        <authorList>
            <consortium name="RefSeq"/>
        </authorList>
    </citation>
    <scope>IDENTIFICATION</scope>
    <source>
        <tissue evidence="3">Tentacle</tissue>
    </source>
</reference>
<dbReference type="SUPFAM" id="SSF47986">
    <property type="entry name" value="DEATH domain"/>
    <property type="match status" value="1"/>
</dbReference>
<dbReference type="KEGG" id="aten:116300799"/>
<feature type="region of interest" description="Disordered" evidence="1">
    <location>
        <begin position="224"/>
        <end position="370"/>
    </location>
</feature>
<dbReference type="Gene3D" id="1.10.533.10">
    <property type="entry name" value="Death Domain, Fas"/>
    <property type="match status" value="1"/>
</dbReference>
<feature type="compositionally biased region" description="Basic and acidic residues" evidence="1">
    <location>
        <begin position="359"/>
        <end position="370"/>
    </location>
</feature>
<dbReference type="AlphaFoldDB" id="A0A6P8IFT1"/>
<gene>
    <name evidence="3" type="primary">LOC116300799</name>
</gene>
<sequence length="472" mass="53917">MLSYAETIAGNQPDDTQGIAKVGLIDGSTNKIVELVGCVIHLSKKDESLRNILKVETNIEMEYFIFVPWFHSCRREVNENSTKIEVKLHRYKKEQGKKFSVDKDNSKTIFENYHSDNYFVIPCPELKEFQKSSFLKKWSSNLLLHNNSSQIYKGEKSFYGFRKDGGLFKFFGLKKDINKLEEQGVLLEIRPSNESYVIGCYKKLEDGEIKMYCFLLKGLEEIAEPARGTDNPPPDQPSSGRIEEERDNPPLQHPPSGRIEGRMDIPTLEQSPAGRIEEERGNPPLQHPPSGRIEGRTDNPTLEQSPSGRIEEERDNPPLQQPTSGRIEGRTDNSQESEDGPIGSKLVLVSGRHTSRPMNPEEERAKTEKKELIHKTYGPKVEDMPHDVKHKVCLMLNPIQRLKADDYCKVADEIGLTHYQIRNLAKENPMEDVFEVMISQTKKVDEFVDILFKIGRGDVVLKMYDMALHTQS</sequence>
<proteinExistence type="predicted"/>
<evidence type="ECO:0000313" key="2">
    <source>
        <dbReference type="Proteomes" id="UP000515163"/>
    </source>
</evidence>
<keyword evidence="2" id="KW-1185">Reference proteome</keyword>
<evidence type="ECO:0000313" key="3">
    <source>
        <dbReference type="RefSeq" id="XP_031565599.1"/>
    </source>
</evidence>
<dbReference type="RefSeq" id="XP_031565599.1">
    <property type="nucleotide sequence ID" value="XM_031709739.1"/>
</dbReference>
<dbReference type="GeneID" id="116300799"/>